<accession>A0A4R1LB42</accession>
<comment type="caution">
    <text evidence="2">The sequence shown here is derived from an EMBL/GenBank/DDBJ whole genome shotgun (WGS) entry which is preliminary data.</text>
</comment>
<dbReference type="PROSITE" id="PS51257">
    <property type="entry name" value="PROKAR_LIPOPROTEIN"/>
    <property type="match status" value="1"/>
</dbReference>
<dbReference type="OrthoDB" id="122364at2"/>
<evidence type="ECO:0000313" key="3">
    <source>
        <dbReference type="Proteomes" id="UP000295210"/>
    </source>
</evidence>
<feature type="chain" id="PRO_5020583112" description="Lipoprotein" evidence="1">
    <location>
        <begin position="28"/>
        <end position="113"/>
    </location>
</feature>
<name>A0A4R1LB42_9BACT</name>
<evidence type="ECO:0008006" key="4">
    <source>
        <dbReference type="Google" id="ProtNLM"/>
    </source>
</evidence>
<organism evidence="2 3">
    <name type="scientific">Acidipila rosea</name>
    <dbReference type="NCBI Taxonomy" id="768535"/>
    <lineage>
        <taxon>Bacteria</taxon>
        <taxon>Pseudomonadati</taxon>
        <taxon>Acidobacteriota</taxon>
        <taxon>Terriglobia</taxon>
        <taxon>Terriglobales</taxon>
        <taxon>Acidobacteriaceae</taxon>
        <taxon>Acidipila</taxon>
    </lineage>
</organism>
<protein>
    <recommendedName>
        <fullName evidence="4">Lipoprotein</fullName>
    </recommendedName>
</protein>
<feature type="signal peptide" evidence="1">
    <location>
        <begin position="1"/>
        <end position="27"/>
    </location>
</feature>
<reference evidence="2 3" key="1">
    <citation type="submission" date="2019-03" db="EMBL/GenBank/DDBJ databases">
        <title>Genomic Encyclopedia of Type Strains, Phase IV (KMG-IV): sequencing the most valuable type-strain genomes for metagenomic binning, comparative biology and taxonomic classification.</title>
        <authorList>
            <person name="Goeker M."/>
        </authorList>
    </citation>
    <scope>NUCLEOTIDE SEQUENCE [LARGE SCALE GENOMIC DNA]</scope>
    <source>
        <strain evidence="2 3">DSM 103428</strain>
    </source>
</reference>
<dbReference type="Proteomes" id="UP000295210">
    <property type="component" value="Unassembled WGS sequence"/>
</dbReference>
<evidence type="ECO:0000313" key="2">
    <source>
        <dbReference type="EMBL" id="TCK75394.1"/>
    </source>
</evidence>
<evidence type="ECO:0000256" key="1">
    <source>
        <dbReference type="SAM" id="SignalP"/>
    </source>
</evidence>
<proteinExistence type="predicted"/>
<dbReference type="AlphaFoldDB" id="A0A4R1LB42"/>
<keyword evidence="1" id="KW-0732">Signal</keyword>
<sequence length="113" mass="12613">MRSSSFKSLGLLLMLLVAGCASRPAYYVATPPPPPEPVQVEPLISVAEHNGFVDGERMGVADRDMGRSYKPGRSELFEEAPGYSPRLGGPFHQYRYYYRDGFRRGYHGGYLHG</sequence>
<dbReference type="EMBL" id="SMGK01000001">
    <property type="protein sequence ID" value="TCK75394.1"/>
    <property type="molecule type" value="Genomic_DNA"/>
</dbReference>
<gene>
    <name evidence="2" type="ORF">C7378_0377</name>
</gene>
<dbReference type="RefSeq" id="WP_131991120.1">
    <property type="nucleotide sequence ID" value="NZ_SMGK01000001.1"/>
</dbReference>
<keyword evidence="3" id="KW-1185">Reference proteome</keyword>